<accession>A0ABY5WF15</accession>
<evidence type="ECO:0000256" key="2">
    <source>
        <dbReference type="SAM" id="MobiDB-lite"/>
    </source>
</evidence>
<name>A0ABY5WF15_9RHOB</name>
<dbReference type="Proteomes" id="UP001058514">
    <property type="component" value="Chromosome"/>
</dbReference>
<sequence length="589" mass="61533">MELVGRGESTLRDTIRAAHDTGAVLDAELIEKAQELDRRFAGLQTSVGNFFKRVAVGAADASVKIVTLRTDVDDLFRSYEQAQGLLGDGVADALAKDSEAVDEHRDKINTLRNEYERLSDFANSQSAGMMQAANTLRAFGYDEIADQLVAAATEMRNLTGALADGSIKADDFEKRMGEAATAAQTALGNIEAVDSAEFSNVIAGVGGLVERLAAAAEKARELRAALPGATADGGTNEAVYSGRGADPRTQGGGFDGWGSSTATSTAPVTSRRPRSAPSNIDFGLPPENKGGSGRTQSDFEREITAIAEETAALRHEAQALAELTGARQNHANALELARTKAELLAAAQRSGLADTPELRAQIDTLAGQYVEAANSADLAADRIQEVQNASRAGAQSITDVFTGMATGAMTAKEAVGQLIIQLLKLSFQKRMLEMAEGAGGVFGSFLKVLGGGFASGGYTGDGGKFEPAGVVHRGEFVMSKEATRRIGVGNLEALHSAAKRGYSAGGYAGGRTPLRPASAARSGAVADSGQVITINAPVTVNASGGSPEQNADLAKRISRDMEATMRGTIVREIQTQLRPGNMLNSRRGR</sequence>
<keyword evidence="4" id="KW-1185">Reference proteome</keyword>
<dbReference type="RefSeq" id="WP_259963544.1">
    <property type="nucleotide sequence ID" value="NZ_CP081051.1"/>
</dbReference>
<evidence type="ECO:0000313" key="3">
    <source>
        <dbReference type="EMBL" id="UWQ40058.1"/>
    </source>
</evidence>
<feature type="compositionally biased region" description="Low complexity" evidence="2">
    <location>
        <begin position="259"/>
        <end position="270"/>
    </location>
</feature>
<feature type="coiled-coil region" evidence="1">
    <location>
        <begin position="94"/>
        <end position="121"/>
    </location>
</feature>
<proteinExistence type="predicted"/>
<gene>
    <name evidence="3" type="ORF">K3718_10775</name>
</gene>
<keyword evidence="1" id="KW-0175">Coiled coil</keyword>
<evidence type="ECO:0000256" key="1">
    <source>
        <dbReference type="SAM" id="Coils"/>
    </source>
</evidence>
<evidence type="ECO:0000313" key="4">
    <source>
        <dbReference type="Proteomes" id="UP001058514"/>
    </source>
</evidence>
<organism evidence="3 4">
    <name type="scientific">Leisingera aquaemixtae</name>
    <dbReference type="NCBI Taxonomy" id="1396826"/>
    <lineage>
        <taxon>Bacteria</taxon>
        <taxon>Pseudomonadati</taxon>
        <taxon>Pseudomonadota</taxon>
        <taxon>Alphaproteobacteria</taxon>
        <taxon>Rhodobacterales</taxon>
        <taxon>Roseobacteraceae</taxon>
        <taxon>Leisingera</taxon>
    </lineage>
</organism>
<evidence type="ECO:0008006" key="5">
    <source>
        <dbReference type="Google" id="ProtNLM"/>
    </source>
</evidence>
<dbReference type="EMBL" id="CP081051">
    <property type="protein sequence ID" value="UWQ40058.1"/>
    <property type="molecule type" value="Genomic_DNA"/>
</dbReference>
<reference evidence="3" key="1">
    <citation type="submission" date="2021-08" db="EMBL/GenBank/DDBJ databases">
        <authorList>
            <person name="Nwanade C."/>
            <person name="Wang M."/>
            <person name="Masoudi A."/>
            <person name="Yu Z."/>
            <person name="Liu J."/>
        </authorList>
    </citation>
    <scope>NUCLEOTIDE SEQUENCE</scope>
    <source>
        <strain evidence="3">S166</strain>
    </source>
</reference>
<feature type="region of interest" description="Disordered" evidence="2">
    <location>
        <begin position="228"/>
        <end position="297"/>
    </location>
</feature>
<protein>
    <recommendedName>
        <fullName evidence="5">Phage tail tape measure protein, lambda family</fullName>
    </recommendedName>
</protein>